<dbReference type="EMBL" id="CP036282">
    <property type="protein sequence ID" value="QDL56902.1"/>
    <property type="molecule type" value="Genomic_DNA"/>
</dbReference>
<dbReference type="Pfam" id="PF12833">
    <property type="entry name" value="HTH_18"/>
    <property type="match status" value="1"/>
</dbReference>
<accession>A0A515EW49</accession>
<dbReference type="PROSITE" id="PS01124">
    <property type="entry name" value="HTH_ARAC_FAMILY_2"/>
    <property type="match status" value="1"/>
</dbReference>
<dbReference type="InterPro" id="IPR014710">
    <property type="entry name" value="RmlC-like_jellyroll"/>
</dbReference>
<dbReference type="GO" id="GO:0043565">
    <property type="term" value="F:sequence-specific DNA binding"/>
    <property type="evidence" value="ECO:0007669"/>
    <property type="project" value="InterPro"/>
</dbReference>
<dbReference type="InterPro" id="IPR011051">
    <property type="entry name" value="RmlC_Cupin_sf"/>
</dbReference>
<keyword evidence="2" id="KW-0238">DNA-binding</keyword>
<evidence type="ECO:0000259" key="4">
    <source>
        <dbReference type="PROSITE" id="PS01124"/>
    </source>
</evidence>
<dbReference type="InterPro" id="IPR009057">
    <property type="entry name" value="Homeodomain-like_sf"/>
</dbReference>
<dbReference type="Pfam" id="PF02311">
    <property type="entry name" value="AraC_binding"/>
    <property type="match status" value="1"/>
</dbReference>
<evidence type="ECO:0000256" key="1">
    <source>
        <dbReference type="ARBA" id="ARBA00023015"/>
    </source>
</evidence>
<dbReference type="SMART" id="SM00342">
    <property type="entry name" value="HTH_ARAC"/>
    <property type="match status" value="1"/>
</dbReference>
<name>A0A515EW49_9BURK</name>
<dbReference type="Gene3D" id="2.60.120.10">
    <property type="entry name" value="Jelly Rolls"/>
    <property type="match status" value="1"/>
</dbReference>
<keyword evidence="1" id="KW-0805">Transcription regulation</keyword>
<evidence type="ECO:0000256" key="2">
    <source>
        <dbReference type="ARBA" id="ARBA00023125"/>
    </source>
</evidence>
<dbReference type="PANTHER" id="PTHR46796">
    <property type="entry name" value="HTH-TYPE TRANSCRIPTIONAL ACTIVATOR RHAS-RELATED"/>
    <property type="match status" value="1"/>
</dbReference>
<keyword evidence="3" id="KW-0804">Transcription</keyword>
<organism evidence="5 6">
    <name type="scientific">Rhodoferax aquaticus</name>
    <dbReference type="NCBI Taxonomy" id="2527691"/>
    <lineage>
        <taxon>Bacteria</taxon>
        <taxon>Pseudomonadati</taxon>
        <taxon>Pseudomonadota</taxon>
        <taxon>Betaproteobacteria</taxon>
        <taxon>Burkholderiales</taxon>
        <taxon>Comamonadaceae</taxon>
        <taxon>Rhodoferax</taxon>
    </lineage>
</organism>
<dbReference type="PANTHER" id="PTHR46796:SF10">
    <property type="entry name" value="TRANSCRIPTIONAL ACTIVATOR FEAR"/>
    <property type="match status" value="1"/>
</dbReference>
<proteinExistence type="predicted"/>
<dbReference type="Gene3D" id="1.10.10.60">
    <property type="entry name" value="Homeodomain-like"/>
    <property type="match status" value="1"/>
</dbReference>
<dbReference type="Proteomes" id="UP000317365">
    <property type="component" value="Chromosome"/>
</dbReference>
<sequence>MQHPLTMPLSLRTYGPAAGGHAHDFFQVLLGVSGTLELELEGKGRRIGAGQGCVIAPGEKHDFEAQGGAQCVVLDTRSAAWEGCTTSLVNTVSADALSRYLHVALQEPNATLQRVGPALLLDCWRASVQPAAKRQARAIDWLTLSQWCQTHLHGPLEVHDLATQVHLSPSQFAQRCKVETGQSPMQWVRAQRLARAQALRASGWDLSRSAERCGYASASALAAALRQAA</sequence>
<evidence type="ECO:0000313" key="6">
    <source>
        <dbReference type="Proteomes" id="UP000317365"/>
    </source>
</evidence>
<evidence type="ECO:0000313" key="5">
    <source>
        <dbReference type="EMBL" id="QDL56902.1"/>
    </source>
</evidence>
<dbReference type="InterPro" id="IPR003313">
    <property type="entry name" value="AraC-bd"/>
</dbReference>
<gene>
    <name evidence="5" type="ORF">EXZ61_20450</name>
</gene>
<feature type="domain" description="HTH araC/xylS-type" evidence="4">
    <location>
        <begin position="142"/>
        <end position="229"/>
    </location>
</feature>
<dbReference type="AlphaFoldDB" id="A0A515EW49"/>
<reference evidence="6" key="1">
    <citation type="submission" date="2019-02" db="EMBL/GenBank/DDBJ databases">
        <title>Complete genome sequence of Rhodoferax sp. Gr-4.</title>
        <authorList>
            <person name="Jin L."/>
        </authorList>
    </citation>
    <scope>NUCLEOTIDE SEQUENCE [LARGE SCALE GENOMIC DNA]</scope>
    <source>
        <strain evidence="6">Gr-4</strain>
    </source>
</reference>
<keyword evidence="6" id="KW-1185">Reference proteome</keyword>
<dbReference type="SUPFAM" id="SSF51182">
    <property type="entry name" value="RmlC-like cupins"/>
    <property type="match status" value="1"/>
</dbReference>
<dbReference type="GO" id="GO:0003700">
    <property type="term" value="F:DNA-binding transcription factor activity"/>
    <property type="evidence" value="ECO:0007669"/>
    <property type="project" value="InterPro"/>
</dbReference>
<reference evidence="6" key="2">
    <citation type="journal article" date="2020" name="Int. J. Syst. Evol. Microbiol.">
        <title>Genomic insights into a novel species Rhodoferax aquaticus sp. nov., isolated from freshwater.</title>
        <authorList>
            <person name="Li T."/>
            <person name="Zhuo Y."/>
            <person name="Jin C.Z."/>
            <person name="Wu X."/>
            <person name="Ko S.R."/>
            <person name="Jin F.J."/>
            <person name="Ahn C.Y."/>
            <person name="Oh H.M."/>
            <person name="Lee H.G."/>
            <person name="Jin L."/>
        </authorList>
    </citation>
    <scope>NUCLEOTIDE SEQUENCE [LARGE SCALE GENOMIC DNA]</scope>
    <source>
        <strain evidence="6">Gr-4</strain>
    </source>
</reference>
<evidence type="ECO:0000256" key="3">
    <source>
        <dbReference type="ARBA" id="ARBA00023163"/>
    </source>
</evidence>
<dbReference type="KEGG" id="rhg:EXZ61_20450"/>
<protein>
    <submittedName>
        <fullName evidence="5">AraC family transcriptional regulator</fullName>
    </submittedName>
</protein>
<dbReference type="InterPro" id="IPR018060">
    <property type="entry name" value="HTH_AraC"/>
</dbReference>
<dbReference type="SUPFAM" id="SSF46689">
    <property type="entry name" value="Homeodomain-like"/>
    <property type="match status" value="1"/>
</dbReference>
<dbReference type="InterPro" id="IPR050204">
    <property type="entry name" value="AraC_XylS_family_regulators"/>
</dbReference>